<feature type="region of interest" description="Disordered" evidence="1">
    <location>
        <begin position="62"/>
        <end position="83"/>
    </location>
</feature>
<keyword evidence="3" id="KW-1185">Reference proteome</keyword>
<accession>A0A9D4FSY5</accession>
<name>A0A9D4FSY5_DREPO</name>
<reference evidence="2" key="1">
    <citation type="journal article" date="2019" name="bioRxiv">
        <title>The Genome of the Zebra Mussel, Dreissena polymorpha: A Resource for Invasive Species Research.</title>
        <authorList>
            <person name="McCartney M.A."/>
            <person name="Auch B."/>
            <person name="Kono T."/>
            <person name="Mallez S."/>
            <person name="Zhang Y."/>
            <person name="Obille A."/>
            <person name="Becker A."/>
            <person name="Abrahante J.E."/>
            <person name="Garbe J."/>
            <person name="Badalamenti J.P."/>
            <person name="Herman A."/>
            <person name="Mangelson H."/>
            <person name="Liachko I."/>
            <person name="Sullivan S."/>
            <person name="Sone E.D."/>
            <person name="Koren S."/>
            <person name="Silverstein K.A.T."/>
            <person name="Beckman K.B."/>
            <person name="Gohl D.M."/>
        </authorList>
    </citation>
    <scope>NUCLEOTIDE SEQUENCE</scope>
    <source>
        <strain evidence="2">Duluth1</strain>
        <tissue evidence="2">Whole animal</tissue>
    </source>
</reference>
<dbReference type="EMBL" id="JAIWYP010000006">
    <property type="protein sequence ID" value="KAH3804413.1"/>
    <property type="molecule type" value="Genomic_DNA"/>
</dbReference>
<evidence type="ECO:0000313" key="3">
    <source>
        <dbReference type="Proteomes" id="UP000828390"/>
    </source>
</evidence>
<gene>
    <name evidence="2" type="ORF">DPMN_132698</name>
</gene>
<proteinExistence type="predicted"/>
<dbReference type="Proteomes" id="UP000828390">
    <property type="component" value="Unassembled WGS sequence"/>
</dbReference>
<protein>
    <submittedName>
        <fullName evidence="2">Uncharacterized protein</fullName>
    </submittedName>
</protein>
<sequence>MTLLYSAEQRLVVLQYQLQVDVHIRSRLTSYAKFVDGSLKINPPTQRKKGIENRNACCESKTTEEVQGLSAQHGRDSEAQGQELMPKSLDAAQMDFGIWGILKRRLQNRHVNSLSGLKRALKDDDAN</sequence>
<comment type="caution">
    <text evidence="2">The sequence shown here is derived from an EMBL/GenBank/DDBJ whole genome shotgun (WGS) entry which is preliminary data.</text>
</comment>
<evidence type="ECO:0000313" key="2">
    <source>
        <dbReference type="EMBL" id="KAH3804413.1"/>
    </source>
</evidence>
<evidence type="ECO:0000256" key="1">
    <source>
        <dbReference type="SAM" id="MobiDB-lite"/>
    </source>
</evidence>
<dbReference type="AlphaFoldDB" id="A0A9D4FSY5"/>
<organism evidence="2 3">
    <name type="scientific">Dreissena polymorpha</name>
    <name type="common">Zebra mussel</name>
    <name type="synonym">Mytilus polymorpha</name>
    <dbReference type="NCBI Taxonomy" id="45954"/>
    <lineage>
        <taxon>Eukaryota</taxon>
        <taxon>Metazoa</taxon>
        <taxon>Spiralia</taxon>
        <taxon>Lophotrochozoa</taxon>
        <taxon>Mollusca</taxon>
        <taxon>Bivalvia</taxon>
        <taxon>Autobranchia</taxon>
        <taxon>Heteroconchia</taxon>
        <taxon>Euheterodonta</taxon>
        <taxon>Imparidentia</taxon>
        <taxon>Neoheterodontei</taxon>
        <taxon>Myida</taxon>
        <taxon>Dreissenoidea</taxon>
        <taxon>Dreissenidae</taxon>
        <taxon>Dreissena</taxon>
    </lineage>
</organism>
<reference evidence="2" key="2">
    <citation type="submission" date="2020-11" db="EMBL/GenBank/DDBJ databases">
        <authorList>
            <person name="McCartney M.A."/>
            <person name="Auch B."/>
            <person name="Kono T."/>
            <person name="Mallez S."/>
            <person name="Becker A."/>
            <person name="Gohl D.M."/>
            <person name="Silverstein K.A.T."/>
            <person name="Koren S."/>
            <person name="Bechman K.B."/>
            <person name="Herman A."/>
            <person name="Abrahante J.E."/>
            <person name="Garbe J."/>
        </authorList>
    </citation>
    <scope>NUCLEOTIDE SEQUENCE</scope>
    <source>
        <strain evidence="2">Duluth1</strain>
        <tissue evidence="2">Whole animal</tissue>
    </source>
</reference>